<accession>A0ABU1T8Y8</accession>
<evidence type="ECO:0000256" key="2">
    <source>
        <dbReference type="ARBA" id="ARBA00022963"/>
    </source>
</evidence>
<protein>
    <submittedName>
        <fullName evidence="4">Dienelactone hydrolase</fullName>
    </submittedName>
</protein>
<dbReference type="Pfam" id="PF03403">
    <property type="entry name" value="PAF-AH_p_II"/>
    <property type="match status" value="1"/>
</dbReference>
<organism evidence="4 5">
    <name type="scientific">Mucilaginibacter pocheonensis</name>
    <dbReference type="NCBI Taxonomy" id="398050"/>
    <lineage>
        <taxon>Bacteria</taxon>
        <taxon>Pseudomonadati</taxon>
        <taxon>Bacteroidota</taxon>
        <taxon>Sphingobacteriia</taxon>
        <taxon>Sphingobacteriales</taxon>
        <taxon>Sphingobacteriaceae</taxon>
        <taxon>Mucilaginibacter</taxon>
    </lineage>
</organism>
<evidence type="ECO:0000313" key="5">
    <source>
        <dbReference type="Proteomes" id="UP001247620"/>
    </source>
</evidence>
<dbReference type="PANTHER" id="PTHR10272:SF0">
    <property type="entry name" value="PLATELET-ACTIVATING FACTOR ACETYLHYDROLASE"/>
    <property type="match status" value="1"/>
</dbReference>
<keyword evidence="2" id="KW-0442">Lipid degradation</keyword>
<gene>
    <name evidence="4" type="ORF">J2W55_001108</name>
</gene>
<comment type="caution">
    <text evidence="4">The sequence shown here is derived from an EMBL/GenBank/DDBJ whole genome shotgun (WGS) entry which is preliminary data.</text>
</comment>
<dbReference type="PIRSF" id="PIRSF031982">
    <property type="entry name" value="UCP031982_abhydr"/>
    <property type="match status" value="1"/>
</dbReference>
<evidence type="ECO:0000313" key="4">
    <source>
        <dbReference type="EMBL" id="MDR6941280.1"/>
    </source>
</evidence>
<keyword evidence="1 4" id="KW-0378">Hydrolase</keyword>
<dbReference type="RefSeq" id="WP_310092861.1">
    <property type="nucleotide sequence ID" value="NZ_JAVDUU010000001.1"/>
</dbReference>
<dbReference type="PANTHER" id="PTHR10272">
    <property type="entry name" value="PLATELET-ACTIVATING FACTOR ACETYLHYDROLASE"/>
    <property type="match status" value="1"/>
</dbReference>
<dbReference type="GO" id="GO:0016787">
    <property type="term" value="F:hydrolase activity"/>
    <property type="evidence" value="ECO:0007669"/>
    <property type="project" value="UniProtKB-KW"/>
</dbReference>
<name>A0ABU1T8Y8_9SPHI</name>
<evidence type="ECO:0000256" key="3">
    <source>
        <dbReference type="ARBA" id="ARBA00023098"/>
    </source>
</evidence>
<dbReference type="Proteomes" id="UP001247620">
    <property type="component" value="Unassembled WGS sequence"/>
</dbReference>
<dbReference type="InterPro" id="IPR016986">
    <property type="entry name" value="UCP031982_abhydr"/>
</dbReference>
<keyword evidence="3" id="KW-0443">Lipid metabolism</keyword>
<dbReference type="SUPFAM" id="SSF53474">
    <property type="entry name" value="alpha/beta-Hydrolases"/>
    <property type="match status" value="1"/>
</dbReference>
<dbReference type="EMBL" id="JAVDUU010000001">
    <property type="protein sequence ID" value="MDR6941280.1"/>
    <property type="molecule type" value="Genomic_DNA"/>
</dbReference>
<dbReference type="InterPro" id="IPR029058">
    <property type="entry name" value="AB_hydrolase_fold"/>
</dbReference>
<reference evidence="4 5" key="1">
    <citation type="submission" date="2023-07" db="EMBL/GenBank/DDBJ databases">
        <title>Sorghum-associated microbial communities from plants grown in Nebraska, USA.</title>
        <authorList>
            <person name="Schachtman D."/>
        </authorList>
    </citation>
    <scope>NUCLEOTIDE SEQUENCE [LARGE SCALE GENOMIC DNA]</scope>
    <source>
        <strain evidence="4 5">3262</strain>
    </source>
</reference>
<proteinExistence type="predicted"/>
<sequence>MHKSIYITIIIALLHHTICAQTQIGQRTLRFKDEKRNRPLTTEIWYPTTDTLKKSDKAFSPFIRVNTVHDGRLPLARLPLIILSHGTGGSRLSLEWLADTLVKSGFIVAAVDHWGNTFDNKIGIEFVKPWERPQDISFVLTSLLNDADFKPVINPEKIGAAGFSFGGFTVIALAGGKFDFMTLRNYYKTIGHKELEIPEYPNLAKFLDDSTLLAGAKNYPPLQDKRIKAFFSISPALGPGFVAGKQVKNIIKPVYIVGSQSDSIAPVKTNAKHYHELIKSSQYYENPGKTGHYVMLPEAIDEVKKEAPIYFTDDPSVNRHQVHLKVNDLAADFFIRNLK</sequence>
<evidence type="ECO:0000256" key="1">
    <source>
        <dbReference type="ARBA" id="ARBA00022801"/>
    </source>
</evidence>
<dbReference type="Gene3D" id="3.40.50.1820">
    <property type="entry name" value="alpha/beta hydrolase"/>
    <property type="match status" value="1"/>
</dbReference>
<keyword evidence="5" id="KW-1185">Reference proteome</keyword>